<dbReference type="PANTHER" id="PTHR13278:SF0">
    <property type="entry name" value="ZINC FINGER PROTEIN 830"/>
    <property type="match status" value="1"/>
</dbReference>
<feature type="compositionally biased region" description="Polar residues" evidence="6">
    <location>
        <begin position="252"/>
        <end position="264"/>
    </location>
</feature>
<feature type="compositionally biased region" description="Low complexity" evidence="6">
    <location>
        <begin position="306"/>
        <end position="316"/>
    </location>
</feature>
<dbReference type="VEuPathDB" id="FungiDB:CCM_01713"/>
<evidence type="ECO:0000256" key="6">
    <source>
        <dbReference type="SAM" id="MobiDB-lite"/>
    </source>
</evidence>
<evidence type="ECO:0000256" key="3">
    <source>
        <dbReference type="ARBA" id="ARBA00022771"/>
    </source>
</evidence>
<feature type="compositionally biased region" description="Acidic residues" evidence="6">
    <location>
        <begin position="97"/>
        <end position="109"/>
    </location>
</feature>
<name>A0A2H4SND5_CORMI</name>
<dbReference type="Proteomes" id="UP000323067">
    <property type="component" value="Chromosome v"/>
</dbReference>
<organism evidence="7 8">
    <name type="scientific">Cordyceps militaris</name>
    <name type="common">Caterpillar fungus</name>
    <name type="synonym">Clavaria militaris</name>
    <dbReference type="NCBI Taxonomy" id="73501"/>
    <lineage>
        <taxon>Eukaryota</taxon>
        <taxon>Fungi</taxon>
        <taxon>Dikarya</taxon>
        <taxon>Ascomycota</taxon>
        <taxon>Pezizomycotina</taxon>
        <taxon>Sordariomycetes</taxon>
        <taxon>Hypocreomycetidae</taxon>
        <taxon>Hypocreales</taxon>
        <taxon>Cordycipitaceae</taxon>
        <taxon>Cordyceps</taxon>
    </lineage>
</organism>
<evidence type="ECO:0000256" key="2">
    <source>
        <dbReference type="ARBA" id="ARBA00022723"/>
    </source>
</evidence>
<feature type="region of interest" description="Disordered" evidence="6">
    <location>
        <begin position="365"/>
        <end position="432"/>
    </location>
</feature>
<dbReference type="InterPro" id="IPR040050">
    <property type="entry name" value="ZNF830-like"/>
</dbReference>
<dbReference type="OrthoDB" id="77607at2759"/>
<dbReference type="GO" id="GO:0003676">
    <property type="term" value="F:nucleic acid binding"/>
    <property type="evidence" value="ECO:0007669"/>
    <property type="project" value="InterPro"/>
</dbReference>
<feature type="compositionally biased region" description="Acidic residues" evidence="6">
    <location>
        <begin position="405"/>
        <end position="425"/>
    </location>
</feature>
<evidence type="ECO:0008006" key="9">
    <source>
        <dbReference type="Google" id="ProtNLM"/>
    </source>
</evidence>
<evidence type="ECO:0000256" key="4">
    <source>
        <dbReference type="ARBA" id="ARBA00022833"/>
    </source>
</evidence>
<evidence type="ECO:0000313" key="8">
    <source>
        <dbReference type="Proteomes" id="UP000323067"/>
    </source>
</evidence>
<keyword evidence="4" id="KW-0862">Zinc</keyword>
<dbReference type="GO" id="GO:0044773">
    <property type="term" value="P:mitotic DNA damage checkpoint signaling"/>
    <property type="evidence" value="ECO:0007669"/>
    <property type="project" value="TreeGrafter"/>
</dbReference>
<feature type="region of interest" description="Disordered" evidence="6">
    <location>
        <begin position="306"/>
        <end position="353"/>
    </location>
</feature>
<feature type="compositionally biased region" description="Acidic residues" evidence="6">
    <location>
        <begin position="132"/>
        <end position="143"/>
    </location>
</feature>
<evidence type="ECO:0000256" key="5">
    <source>
        <dbReference type="ARBA" id="ARBA00023242"/>
    </source>
</evidence>
<dbReference type="GO" id="GO:0033314">
    <property type="term" value="P:mitotic DNA replication checkpoint signaling"/>
    <property type="evidence" value="ECO:0007669"/>
    <property type="project" value="TreeGrafter"/>
</dbReference>
<dbReference type="EMBL" id="CP023325">
    <property type="protein sequence ID" value="ATY64622.1"/>
    <property type="molecule type" value="Genomic_DNA"/>
</dbReference>
<dbReference type="GO" id="GO:0008270">
    <property type="term" value="F:zinc ion binding"/>
    <property type="evidence" value="ECO:0007669"/>
    <property type="project" value="UniProtKB-KW"/>
</dbReference>
<feature type="region of interest" description="Disordered" evidence="6">
    <location>
        <begin position="42"/>
        <end position="230"/>
    </location>
</feature>
<dbReference type="PANTHER" id="PTHR13278">
    <property type="entry name" value="ZINC FINGER PROTEIN 830"/>
    <property type="match status" value="1"/>
</dbReference>
<accession>A0A2H4SND5</accession>
<evidence type="ECO:0000313" key="7">
    <source>
        <dbReference type="EMBL" id="ATY64622.1"/>
    </source>
</evidence>
<comment type="subcellular location">
    <subcellularLocation>
        <location evidence="1">Nucleus</location>
    </subcellularLocation>
</comment>
<dbReference type="GO" id="GO:0033260">
    <property type="term" value="P:nuclear DNA replication"/>
    <property type="evidence" value="ECO:0007669"/>
    <property type="project" value="TreeGrafter"/>
</dbReference>
<proteinExistence type="predicted"/>
<reference evidence="7 8" key="1">
    <citation type="journal article" date="2017" name="BMC Genomics">
        <title>Chromosome level assembly and secondary metabolite potential of the parasitic fungus Cordyceps militaris.</title>
        <authorList>
            <person name="Kramer G.J."/>
            <person name="Nodwell J.R."/>
        </authorList>
    </citation>
    <scope>NUCLEOTIDE SEQUENCE [LARGE SCALE GENOMIC DNA]</scope>
    <source>
        <strain evidence="7 8">ATCC 34164</strain>
    </source>
</reference>
<evidence type="ECO:0000256" key="1">
    <source>
        <dbReference type="ARBA" id="ARBA00004123"/>
    </source>
</evidence>
<dbReference type="AlphaFoldDB" id="A0A2H4SND5"/>
<keyword evidence="5" id="KW-0539">Nucleus</keyword>
<sequence>MADVRALLRQQRQLRRIDHPHAAYSDAGKLLCTLCREQIRAESQWESHTRSTAHKQRALASATRTAAEPSPSETAETATERGTGVAQTHDADAPEGPAEEEEREDDEDDKTLNATDGTETRTHAHKRKISDIEDGSDVAMDIDDAVRRKRNRGDISIDVSAANHRQGSAMDKDKDASTTNLPGRQEANRTPPTLARRMSSTPSRGVELQIPSRPATPAHRDSSSSTTPGVSALAGLTAAITHASSTAALAPNGSSSSSIATEKLSSGGGAQVDEDEWAAFEAEMAATAAPYADDAVISAPAMNAEESAAAAAALADGEGDGGGSRKSRADLDIEGEREDAARAREDEFDDMQQLEARVRRLKEKREELRRRASSVGQTNAPARLQSHLPDGDDKSPAAENGAEAIVEDEEGEDDDDDDDDEEDDWDGFRFRK</sequence>
<gene>
    <name evidence="7" type="ORF">A9K55_004622</name>
</gene>
<dbReference type="GO" id="GO:0005681">
    <property type="term" value="C:spliceosomal complex"/>
    <property type="evidence" value="ECO:0007669"/>
    <property type="project" value="InterPro"/>
</dbReference>
<dbReference type="VEuPathDB" id="FungiDB:A9K55_004622"/>
<protein>
    <recommendedName>
        <fullName evidence="9">Coiled-coil domain-containing protein 16</fullName>
    </recommendedName>
</protein>
<keyword evidence="3" id="KW-0863">Zinc-finger</keyword>
<keyword evidence="2" id="KW-0479">Metal-binding</keyword>
<feature type="region of interest" description="Disordered" evidence="6">
    <location>
        <begin position="248"/>
        <end position="275"/>
    </location>
</feature>